<gene>
    <name evidence="2" type="ORF">BECKTC1821D_GA0114238_11763</name>
    <name evidence="1" type="ORF">BECKTC1821E_GA0114239_105510</name>
</gene>
<proteinExistence type="predicted"/>
<evidence type="ECO:0000313" key="1">
    <source>
        <dbReference type="EMBL" id="VFK45851.1"/>
    </source>
</evidence>
<dbReference type="Gene3D" id="3.40.50.1010">
    <property type="entry name" value="5'-nuclease"/>
    <property type="match status" value="1"/>
</dbReference>
<dbReference type="EMBL" id="CAADFT010000055">
    <property type="protein sequence ID" value="VFK45851.1"/>
    <property type="molecule type" value="Genomic_DNA"/>
</dbReference>
<dbReference type="InterPro" id="IPR029060">
    <property type="entry name" value="PIN-like_dom_sf"/>
</dbReference>
<reference evidence="2" key="1">
    <citation type="submission" date="2019-02" db="EMBL/GenBank/DDBJ databases">
        <authorList>
            <person name="Gruber-Vodicka R. H."/>
            <person name="Seah K. B. B."/>
        </authorList>
    </citation>
    <scope>NUCLEOTIDE SEQUENCE</scope>
    <source>
        <strain evidence="2">BECK_BZ123</strain>
        <strain evidence="1">BECK_BZ125</strain>
    </source>
</reference>
<dbReference type="CDD" id="cd18687">
    <property type="entry name" value="PIN_VapC-like"/>
    <property type="match status" value="1"/>
</dbReference>
<protein>
    <submittedName>
        <fullName evidence="2">PIN domain-containing protein</fullName>
    </submittedName>
</protein>
<organism evidence="2">
    <name type="scientific">Candidatus Kentrum sp. TC</name>
    <dbReference type="NCBI Taxonomy" id="2126339"/>
    <lineage>
        <taxon>Bacteria</taxon>
        <taxon>Pseudomonadati</taxon>
        <taxon>Pseudomonadota</taxon>
        <taxon>Gammaproteobacteria</taxon>
        <taxon>Candidatus Kentrum</taxon>
    </lineage>
</organism>
<sequence>MKRETVYVETSVISYLCARPSRDLIIAANQKTTRQWWDEKRSDYDCFISELVLKESMVGNPEVAKKRIRLMLNLPVLAITDTVAILSETIMHNAKLPVSVENDILHIAIAAYHKIDYLLTLNCRHIANPHWQGKMLEITGNMGFTLPVLCMPHILYEGEKS</sequence>
<dbReference type="SUPFAM" id="SSF88723">
    <property type="entry name" value="PIN domain-like"/>
    <property type="match status" value="1"/>
</dbReference>
<evidence type="ECO:0000313" key="2">
    <source>
        <dbReference type="EMBL" id="VFK52381.1"/>
    </source>
</evidence>
<dbReference type="EMBL" id="CAADFS010000176">
    <property type="protein sequence ID" value="VFK52381.1"/>
    <property type="molecule type" value="Genomic_DNA"/>
</dbReference>
<name>A0A450ZF28_9GAMM</name>
<accession>A0A450ZF28</accession>
<dbReference type="AlphaFoldDB" id="A0A450ZF28"/>